<feature type="compositionally biased region" description="Pro residues" evidence="1">
    <location>
        <begin position="387"/>
        <end position="398"/>
    </location>
</feature>
<gene>
    <name evidence="2" type="ORF">GMRT_15200</name>
</gene>
<feature type="compositionally biased region" description="Pro residues" evidence="1">
    <location>
        <begin position="180"/>
        <end position="201"/>
    </location>
</feature>
<feature type="compositionally biased region" description="Polar residues" evidence="1">
    <location>
        <begin position="262"/>
        <end position="280"/>
    </location>
</feature>
<protein>
    <submittedName>
        <fullName evidence="2">Uncharacterized protein</fullName>
    </submittedName>
</protein>
<accession>A0A4Z1SQM7</accession>
<feature type="compositionally biased region" description="Low complexity" evidence="1">
    <location>
        <begin position="835"/>
        <end position="847"/>
    </location>
</feature>
<evidence type="ECO:0000313" key="3">
    <source>
        <dbReference type="Proteomes" id="UP000315496"/>
    </source>
</evidence>
<evidence type="ECO:0000313" key="2">
    <source>
        <dbReference type="EMBL" id="TNJ28136.1"/>
    </source>
</evidence>
<feature type="region of interest" description="Disordered" evidence="1">
    <location>
        <begin position="365"/>
        <end position="408"/>
    </location>
</feature>
<feature type="region of interest" description="Disordered" evidence="1">
    <location>
        <begin position="254"/>
        <end position="280"/>
    </location>
</feature>
<evidence type="ECO:0000256" key="1">
    <source>
        <dbReference type="SAM" id="MobiDB-lite"/>
    </source>
</evidence>
<feature type="region of interest" description="Disordered" evidence="1">
    <location>
        <begin position="115"/>
        <end position="204"/>
    </location>
</feature>
<organism evidence="2 3">
    <name type="scientific">Giardia muris</name>
    <dbReference type="NCBI Taxonomy" id="5742"/>
    <lineage>
        <taxon>Eukaryota</taxon>
        <taxon>Metamonada</taxon>
        <taxon>Diplomonadida</taxon>
        <taxon>Hexamitidae</taxon>
        <taxon>Giardiinae</taxon>
        <taxon>Giardia</taxon>
    </lineage>
</organism>
<proteinExistence type="predicted"/>
<name>A0A4Z1SQM7_GIAMU</name>
<keyword evidence="3" id="KW-1185">Reference proteome</keyword>
<sequence>MNLQSSGSLDGSAFGGSVFGASLALSGSGVAGTMSQSGRPLSLLERTIDQAIINSKHSYNDVLVIPEGLDEPCGPTSLHDIIAQRISASGHRPQPTAPLARASQPNVLQFYTQPPRRSAVAPPVPTSLVQPPVPRAPRKAPKVDMSDLLDVDLRTQNPAYGKGKAKKPSKAVHPMIPEKLPQPPQQPPQPQLQPQAQPQPFPEKVIPVMPQPVPVVVPTTEVDEEKMLLQQQVKSLLQKQTELQAYIGRLENSLHQKRDQTGGLTETQRQDSSTYASPQHNSIRLNLIQIPDPIEAARFLDNLQMSRESVDSADAPSPVFVKQSPFRPMKSRNDSSRDLSSPFDCVEGAAMSSLLAFEKGSVREHTLNQSHPASEPDEFGTGSQYALPPPPSLPPPPLSSGLSPPQEQINFAPNSLQVVASSTEALPEKEPLPVPALMPHNAYQETTREESESISIPVVHAVSEPSPTRTYKGAQKSPVRVKPMSQTDAFLARYGLKAAPSISISDDTQYGDAWDTMDFTIEMTTDVETGKRDYRMISKHPKAVSPKPELMPSPASLMSMLPNSILSPEVARRDTAIHLNSQSIVMTPESVPAVSPESVPLTAIYTQKIPHPMTPTLSYEVIAARAAPMIPTTETHQSAPLAQRIPIEVSACESPIQYRGEADLVQRIQPNLESLEVVRSHHPSQNIEVTVPEPASIAIAPSQATSEEVHVTNAIETNKVISQSKQVDELRTTRYGVDMPAPVLQITSRGFVPVERQKIPFSPAAPPEQLVQKIFSHHQEEVVPSPQPMMVQAFRTTHSSVNTSLVPQEEPPRIVSSNRCSVSDVPVLETERESTSGTTSKSESTIEPEQGWSQMTAYPIVESEPSRVDEVNTGLEMHVLKREAEKAEKIEVTIPAEPPQLLTEREPTPLDTGKNQTNVEMAVDTDAPLQESAYESPTCSIITKVVLDEPSVPVETPKMEYIPPDPPSYIPPPTMSMSVSDCIYADGMSSCSSVSVTGMSAVDPTTSSPQKVEAVIPLPTPDPEVEMQQESTNVTLPESPTRPSIVRVSVESVQQLSARDSLEEPELGSSLKFETRPSVTQQFEEMPPLVSSLQVHRSLVENTSLQSESSLKLYYFSPHSSRKSSCEQLRGEPPPPINIVDENAKLPQDPPVEPQRHTLSALDTHSERLSASKNLIDTLKNDLSSEVSGMTTIVTPPQPELASDISSSAYATPTTANIYSLPAVPPTMPSAYFATPGSSLIGEQTRTASTITPLAIETPTLTNLPPRIMTASLAYGSPATIEDAENRKSDGPVQPSTPSIISHPCESFFSPPLDRTSPKLGMSGVMEPDRLNALVSPISSMLENRTSLTECLPLAERSDDHVHRDSIRTKNLIKTNIKECDEPPEETFPSIHPHPPLPIPVPTAPFSTPKVELLAPDEKEYVLEGEQRALHRALKKYVAPERTEYLAAHQSVIQALSSLENLLGINTISGNDPTTPLGDQVRAAVEHISSKLMNATGRRDVLRDSITDAHDLDEKVKADLGLIGIAAEFEASQRQLLELTSAYREFLREHDSLLRDALNRIPDTEPEELDPQEQTLLAQIPLLRDNWLSAMNDAAEFLRPISTPGSI</sequence>
<dbReference type="Proteomes" id="UP000315496">
    <property type="component" value="Chromosome 2"/>
</dbReference>
<reference evidence="2 3" key="1">
    <citation type="submission" date="2019-05" db="EMBL/GenBank/DDBJ databases">
        <title>The compact genome of Giardia muris reveals important steps in the evolution of intestinal protozoan parasites.</title>
        <authorList>
            <person name="Xu F."/>
            <person name="Jimenez-Gonzalez A."/>
            <person name="Einarsson E."/>
            <person name="Astvaldsson A."/>
            <person name="Peirasmaki D."/>
            <person name="Eckmann L."/>
            <person name="Andersson J.O."/>
            <person name="Svard S.G."/>
            <person name="Jerlstrom-Hultqvist J."/>
        </authorList>
    </citation>
    <scope>NUCLEOTIDE SEQUENCE [LARGE SCALE GENOMIC DNA]</scope>
    <source>
        <strain evidence="2 3">Roberts-Thomson</strain>
    </source>
</reference>
<dbReference type="VEuPathDB" id="GiardiaDB:GMRT_15200"/>
<dbReference type="EMBL" id="VDLU01000002">
    <property type="protein sequence ID" value="TNJ28136.1"/>
    <property type="molecule type" value="Genomic_DNA"/>
</dbReference>
<feature type="region of interest" description="Disordered" evidence="1">
    <location>
        <begin position="827"/>
        <end position="849"/>
    </location>
</feature>
<feature type="region of interest" description="Disordered" evidence="1">
    <location>
        <begin position="309"/>
        <end position="340"/>
    </location>
</feature>
<comment type="caution">
    <text evidence="2">The sequence shown here is derived from an EMBL/GenBank/DDBJ whole genome shotgun (WGS) entry which is preliminary data.</text>
</comment>